<keyword evidence="3" id="KW-0812">Transmembrane</keyword>
<dbReference type="PANTHER" id="PTHR10036">
    <property type="entry name" value="CD59 GLYCOPROTEIN"/>
    <property type="match status" value="1"/>
</dbReference>
<keyword evidence="5" id="KW-1185">Reference proteome</keyword>
<organism evidence="5 6">
    <name type="scientific">Limulus polyphemus</name>
    <name type="common">Atlantic horseshoe crab</name>
    <dbReference type="NCBI Taxonomy" id="6850"/>
    <lineage>
        <taxon>Eukaryota</taxon>
        <taxon>Metazoa</taxon>
        <taxon>Ecdysozoa</taxon>
        <taxon>Arthropoda</taxon>
        <taxon>Chelicerata</taxon>
        <taxon>Merostomata</taxon>
        <taxon>Xiphosura</taxon>
        <taxon>Limulidae</taxon>
        <taxon>Limulus</taxon>
    </lineage>
</organism>
<accession>A0ABM1TFJ4</accession>
<keyword evidence="1 4" id="KW-0732">Signal</keyword>
<name>A0ABM1TFJ4_LIMPO</name>
<proteinExistence type="predicted"/>
<protein>
    <submittedName>
        <fullName evidence="6">Uncharacterized protein LOC111088522</fullName>
    </submittedName>
</protein>
<sequence>MGLEAWMAMFILSTIALSTATFVSNKPKCYQCKVEHNDLCTDDYLKICPDDQAYDRCMTTISKTKSSFLIEKKCALGPCKLRDPKQTTGLGLDHCDRSRPEYSCVQCCQGDGCNRNEAANVHPAVVTFFFLLFLTMGMFLFLRG</sequence>
<feature type="transmembrane region" description="Helical" evidence="3">
    <location>
        <begin position="121"/>
        <end position="142"/>
    </location>
</feature>
<dbReference type="Proteomes" id="UP000694941">
    <property type="component" value="Unplaced"/>
</dbReference>
<keyword evidence="2" id="KW-1015">Disulfide bond</keyword>
<evidence type="ECO:0000256" key="1">
    <source>
        <dbReference type="ARBA" id="ARBA00022729"/>
    </source>
</evidence>
<dbReference type="PANTHER" id="PTHR10036:SF3">
    <property type="entry name" value="PROTEIN SLEEPLESS-RELATED"/>
    <property type="match status" value="1"/>
</dbReference>
<reference evidence="6" key="1">
    <citation type="submission" date="2025-08" db="UniProtKB">
        <authorList>
            <consortium name="RefSeq"/>
        </authorList>
    </citation>
    <scope>IDENTIFICATION</scope>
    <source>
        <tissue evidence="6">Muscle</tissue>
    </source>
</reference>
<dbReference type="RefSeq" id="XP_022254650.1">
    <property type="nucleotide sequence ID" value="XM_022398942.1"/>
</dbReference>
<feature type="chain" id="PRO_5047472505" evidence="4">
    <location>
        <begin position="21"/>
        <end position="144"/>
    </location>
</feature>
<evidence type="ECO:0000256" key="3">
    <source>
        <dbReference type="SAM" id="Phobius"/>
    </source>
</evidence>
<feature type="signal peptide" evidence="4">
    <location>
        <begin position="1"/>
        <end position="20"/>
    </location>
</feature>
<dbReference type="InterPro" id="IPR045860">
    <property type="entry name" value="Snake_toxin-like_sf"/>
</dbReference>
<evidence type="ECO:0000256" key="4">
    <source>
        <dbReference type="SAM" id="SignalP"/>
    </source>
</evidence>
<evidence type="ECO:0000313" key="5">
    <source>
        <dbReference type="Proteomes" id="UP000694941"/>
    </source>
</evidence>
<evidence type="ECO:0000313" key="6">
    <source>
        <dbReference type="RefSeq" id="XP_022254650.1"/>
    </source>
</evidence>
<gene>
    <name evidence="6" type="primary">LOC111088522</name>
</gene>
<evidence type="ECO:0000256" key="2">
    <source>
        <dbReference type="ARBA" id="ARBA00023157"/>
    </source>
</evidence>
<dbReference type="GeneID" id="111088522"/>
<keyword evidence="3" id="KW-1133">Transmembrane helix</keyword>
<keyword evidence="3" id="KW-0472">Membrane</keyword>
<dbReference type="SUPFAM" id="SSF57302">
    <property type="entry name" value="Snake toxin-like"/>
    <property type="match status" value="1"/>
</dbReference>